<sequence>MSYYVIVETDFGYTIVGVPEGSNADTAAKEAGGLLIDDARYQSFEEAQDVLAALPSPFPEKAME</sequence>
<name>A0A7W5DYS6_9BACT</name>
<dbReference type="EMBL" id="JACHXU010000005">
    <property type="protein sequence ID" value="MBB3206132.1"/>
    <property type="molecule type" value="Genomic_DNA"/>
</dbReference>
<evidence type="ECO:0000313" key="2">
    <source>
        <dbReference type="Proteomes" id="UP000536179"/>
    </source>
</evidence>
<dbReference type="Proteomes" id="UP000536179">
    <property type="component" value="Unassembled WGS sequence"/>
</dbReference>
<reference evidence="1 2" key="1">
    <citation type="submission" date="2020-08" db="EMBL/GenBank/DDBJ databases">
        <title>Genomic Encyclopedia of Type Strains, Phase III (KMG-III): the genomes of soil and plant-associated and newly described type strains.</title>
        <authorList>
            <person name="Whitman W."/>
        </authorList>
    </citation>
    <scope>NUCLEOTIDE SEQUENCE [LARGE SCALE GENOMIC DNA]</scope>
    <source>
        <strain evidence="1 2">CECT 8075</strain>
    </source>
</reference>
<dbReference type="RefSeq" id="WP_184304367.1">
    <property type="nucleotide sequence ID" value="NZ_JACHXU010000005.1"/>
</dbReference>
<comment type="caution">
    <text evidence="1">The sequence shown here is derived from an EMBL/GenBank/DDBJ whole genome shotgun (WGS) entry which is preliminary data.</text>
</comment>
<dbReference type="AlphaFoldDB" id="A0A7W5DYS6"/>
<protein>
    <submittedName>
        <fullName evidence="1">Uncharacterized protein</fullName>
    </submittedName>
</protein>
<keyword evidence="2" id="KW-1185">Reference proteome</keyword>
<gene>
    <name evidence="1" type="ORF">FHS27_001940</name>
</gene>
<proteinExistence type="predicted"/>
<accession>A0A7W5DYS6</accession>
<evidence type="ECO:0000313" key="1">
    <source>
        <dbReference type="EMBL" id="MBB3206132.1"/>
    </source>
</evidence>
<organism evidence="1 2">
    <name type="scientific">Aporhodopirellula rubra</name>
    <dbReference type="NCBI Taxonomy" id="980271"/>
    <lineage>
        <taxon>Bacteria</taxon>
        <taxon>Pseudomonadati</taxon>
        <taxon>Planctomycetota</taxon>
        <taxon>Planctomycetia</taxon>
        <taxon>Pirellulales</taxon>
        <taxon>Pirellulaceae</taxon>
        <taxon>Aporhodopirellula</taxon>
    </lineage>
</organism>